<evidence type="ECO:0000256" key="1">
    <source>
        <dbReference type="ARBA" id="ARBA00003535"/>
    </source>
</evidence>
<dbReference type="Proteomes" id="UP000602647">
    <property type="component" value="Unassembled WGS sequence"/>
</dbReference>
<proteinExistence type="predicted"/>
<dbReference type="PANTHER" id="PTHR32332">
    <property type="entry name" value="2-NITROPROPANE DIOXYGENASE"/>
    <property type="match status" value="1"/>
</dbReference>
<evidence type="ECO:0000256" key="4">
    <source>
        <dbReference type="ARBA" id="ARBA00022643"/>
    </source>
</evidence>
<dbReference type="PANTHER" id="PTHR32332:SF20">
    <property type="entry name" value="2-NITROPROPANE DIOXYGENASE-LIKE PROTEIN"/>
    <property type="match status" value="1"/>
</dbReference>
<keyword evidence="7" id="KW-1185">Reference proteome</keyword>
<comment type="caution">
    <text evidence="6">The sequence shown here is derived from an EMBL/GenBank/DDBJ whole genome shotgun (WGS) entry which is preliminary data.</text>
</comment>
<dbReference type="Pfam" id="PF03060">
    <property type="entry name" value="NMO"/>
    <property type="match status" value="2"/>
</dbReference>
<dbReference type="InterPro" id="IPR017569">
    <property type="entry name" value="Enoyl_ACP_red-II_put"/>
</dbReference>
<evidence type="ECO:0000256" key="5">
    <source>
        <dbReference type="ARBA" id="ARBA00023002"/>
    </source>
</evidence>
<keyword evidence="4" id="KW-0288">FMN</keyword>
<reference evidence="6" key="1">
    <citation type="submission" date="2020-08" db="EMBL/GenBank/DDBJ databases">
        <title>Genome public.</title>
        <authorList>
            <person name="Liu C."/>
            <person name="Sun Q."/>
        </authorList>
    </citation>
    <scope>NUCLEOTIDE SEQUENCE</scope>
    <source>
        <strain evidence="6">BX12</strain>
    </source>
</reference>
<keyword evidence="5" id="KW-0560">Oxidoreductase</keyword>
<dbReference type="RefSeq" id="WP_187302445.1">
    <property type="nucleotide sequence ID" value="NZ_CBCTON010000013.1"/>
</dbReference>
<comment type="function">
    <text evidence="1">Nitronate monooxygenase that uses molecular oxygen to catalyze the oxidative denitrification of alkyl nitronates. Acts on propionate 3-nitronate (P3N), the presumed physiological substrate. Probably functions in the detoxification of P3N, a metabolic poison produced by plants and fungi as a defense mechanism.</text>
</comment>
<dbReference type="InterPro" id="IPR004136">
    <property type="entry name" value="NMO"/>
</dbReference>
<accession>A0A923NLE3</accession>
<gene>
    <name evidence="6" type="primary">fabK</name>
    <name evidence="6" type="ORF">H9L42_05805</name>
</gene>
<dbReference type="NCBIfam" id="TIGR03151">
    <property type="entry name" value="enACPred_II"/>
    <property type="match status" value="1"/>
</dbReference>
<evidence type="ECO:0000256" key="2">
    <source>
        <dbReference type="ARBA" id="ARBA00013457"/>
    </source>
</evidence>
<keyword evidence="3" id="KW-0285">Flavoprotein</keyword>
<organism evidence="6 7">
    <name type="scientific">Zhenpiania hominis</name>
    <dbReference type="NCBI Taxonomy" id="2763644"/>
    <lineage>
        <taxon>Bacteria</taxon>
        <taxon>Bacillati</taxon>
        <taxon>Bacillota</taxon>
        <taxon>Clostridia</taxon>
        <taxon>Peptostreptococcales</taxon>
        <taxon>Anaerovoracaceae</taxon>
        <taxon>Zhenpiania</taxon>
    </lineage>
</organism>
<evidence type="ECO:0000256" key="3">
    <source>
        <dbReference type="ARBA" id="ARBA00022630"/>
    </source>
</evidence>
<protein>
    <recommendedName>
        <fullName evidence="2">Probable nitronate monooxygenase</fullName>
    </recommendedName>
</protein>
<dbReference type="CDD" id="cd04730">
    <property type="entry name" value="NPD_like"/>
    <property type="match status" value="1"/>
</dbReference>
<name>A0A923NLE3_9FIRM</name>
<sequence>MVNVCEVLGTEYPIIQGAMARIAECNLAAAVSNGGGLGIIAAGGETADWLRDQIKKTREMTDKPFGVNIMLLAPNVDELIDVVCEEKVPVVTTGAGNPGKYIAKMKECGIKVVPVVANVALAIRVERAGADAIVAEGTEAGGHIGETATMALVPQIVDAVNIPVLAAGGIADGRGIAAAYMLGAKGIQVGTRFLVANECIVAQGYKDAILKAKDSSTVATGRSTGHPVRVIKNKLAREILALEKQNADVEKINELCTGTLAAAVLSGDADHGNIMSGQIAGLVKKEQPAAEIIEEMFKEAEEIYEDRNNICRAGRSVSRNG</sequence>
<dbReference type="InterPro" id="IPR013785">
    <property type="entry name" value="Aldolase_TIM"/>
</dbReference>
<dbReference type="EMBL" id="JACRYT010000004">
    <property type="protein sequence ID" value="MBC6679337.1"/>
    <property type="molecule type" value="Genomic_DNA"/>
</dbReference>
<dbReference type="SUPFAM" id="SSF51412">
    <property type="entry name" value="Inosine monophosphate dehydrogenase (IMPDH)"/>
    <property type="match status" value="1"/>
</dbReference>
<dbReference type="GO" id="GO:0018580">
    <property type="term" value="F:nitronate monooxygenase activity"/>
    <property type="evidence" value="ECO:0007669"/>
    <property type="project" value="InterPro"/>
</dbReference>
<evidence type="ECO:0000313" key="6">
    <source>
        <dbReference type="EMBL" id="MBC6679337.1"/>
    </source>
</evidence>
<dbReference type="Gene3D" id="3.20.20.70">
    <property type="entry name" value="Aldolase class I"/>
    <property type="match status" value="1"/>
</dbReference>
<evidence type="ECO:0000313" key="7">
    <source>
        <dbReference type="Proteomes" id="UP000602647"/>
    </source>
</evidence>
<dbReference type="AlphaFoldDB" id="A0A923NLE3"/>